<evidence type="ECO:0000313" key="2">
    <source>
        <dbReference type="Proteomes" id="UP000245014"/>
    </source>
</evidence>
<name>A0A2U2C2S1_9BACT</name>
<protein>
    <submittedName>
        <fullName evidence="1">Uncharacterized protein</fullName>
    </submittedName>
</protein>
<organism evidence="1 2">
    <name type="scientific">Aliarcobacter skirrowii</name>
    <dbReference type="NCBI Taxonomy" id="28200"/>
    <lineage>
        <taxon>Bacteria</taxon>
        <taxon>Pseudomonadati</taxon>
        <taxon>Campylobacterota</taxon>
        <taxon>Epsilonproteobacteria</taxon>
        <taxon>Campylobacterales</taxon>
        <taxon>Arcobacteraceae</taxon>
        <taxon>Aliarcobacter</taxon>
    </lineage>
</organism>
<gene>
    <name evidence="1" type="ORF">DF188_01225</name>
</gene>
<comment type="caution">
    <text evidence="1">The sequence shown here is derived from an EMBL/GenBank/DDBJ whole genome shotgun (WGS) entry which is preliminary data.</text>
</comment>
<sequence length="66" mass="7477">MKLVLITLCLLSTLFSKNLDIKQAFLVALLTEDGKQENVQHKIKTQNDYNGNLFSKVAIIVNMIKI</sequence>
<accession>A0A2U2C2S1</accession>
<dbReference type="EMBL" id="QEYI01000001">
    <property type="protein sequence ID" value="PWE23326.1"/>
    <property type="molecule type" value="Genomic_DNA"/>
</dbReference>
<dbReference type="RefSeq" id="WP_109066087.1">
    <property type="nucleotide sequence ID" value="NZ_JAUQUD010000011.1"/>
</dbReference>
<evidence type="ECO:0000313" key="1">
    <source>
        <dbReference type="EMBL" id="PWE23326.1"/>
    </source>
</evidence>
<reference evidence="1 2" key="1">
    <citation type="submission" date="2018-05" db="EMBL/GenBank/DDBJ databases">
        <title>Antimicrobial susceptibility testing and genomic analysis of Arcobacter skirrowii strains and one Arcobacter butzleri isolated from German poultry farms.</title>
        <authorList>
            <person name="Haenel I."/>
            <person name="Hotzel H."/>
            <person name="Tomaso H."/>
            <person name="Busch A."/>
        </authorList>
    </citation>
    <scope>NUCLEOTIDE SEQUENCE [LARGE SCALE GENOMIC DNA]</scope>
    <source>
        <strain evidence="2">v</strain>
    </source>
</reference>
<dbReference type="Proteomes" id="UP000245014">
    <property type="component" value="Unassembled WGS sequence"/>
</dbReference>
<dbReference type="AlphaFoldDB" id="A0A2U2C2S1"/>
<proteinExistence type="predicted"/>